<organism evidence="4 5">
    <name type="scientific">Eragrostis curvula</name>
    <name type="common">weeping love grass</name>
    <dbReference type="NCBI Taxonomy" id="38414"/>
    <lineage>
        <taxon>Eukaryota</taxon>
        <taxon>Viridiplantae</taxon>
        <taxon>Streptophyta</taxon>
        <taxon>Embryophyta</taxon>
        <taxon>Tracheophyta</taxon>
        <taxon>Spermatophyta</taxon>
        <taxon>Magnoliopsida</taxon>
        <taxon>Liliopsida</taxon>
        <taxon>Poales</taxon>
        <taxon>Poaceae</taxon>
        <taxon>PACMAD clade</taxon>
        <taxon>Chloridoideae</taxon>
        <taxon>Eragrostideae</taxon>
        <taxon>Eragrostidinae</taxon>
        <taxon>Eragrostis</taxon>
    </lineage>
</organism>
<dbReference type="SUPFAM" id="SSF81383">
    <property type="entry name" value="F-box domain"/>
    <property type="match status" value="1"/>
</dbReference>
<dbReference type="AlphaFoldDB" id="A0A5J9W0L1"/>
<evidence type="ECO:0000313" key="5">
    <source>
        <dbReference type="Proteomes" id="UP000324897"/>
    </source>
</evidence>
<feature type="domain" description="F-box" evidence="2">
    <location>
        <begin position="27"/>
        <end position="62"/>
    </location>
</feature>
<dbReference type="PANTHER" id="PTHR34709:SF80">
    <property type="entry name" value="F-BOX DOMAIN-CONTAINING PROTEIN"/>
    <property type="match status" value="1"/>
</dbReference>
<name>A0A5J9W0L1_9POAL</name>
<dbReference type="InterPro" id="IPR055411">
    <property type="entry name" value="LRR_FXL15/At3g58940/PEG3-like"/>
</dbReference>
<dbReference type="SUPFAM" id="SSF52047">
    <property type="entry name" value="RNI-like"/>
    <property type="match status" value="1"/>
</dbReference>
<dbReference type="Gramene" id="TVU41456">
    <property type="protein sequence ID" value="TVU41456"/>
    <property type="gene ID" value="EJB05_14975"/>
</dbReference>
<dbReference type="OrthoDB" id="693760at2759"/>
<keyword evidence="5" id="KW-1185">Reference proteome</keyword>
<dbReference type="EMBL" id="RWGY01000007">
    <property type="protein sequence ID" value="TVU41456.1"/>
    <property type="molecule type" value="Genomic_DNA"/>
</dbReference>
<dbReference type="InterPro" id="IPR055312">
    <property type="entry name" value="FBL15-like"/>
</dbReference>
<evidence type="ECO:0000313" key="4">
    <source>
        <dbReference type="EMBL" id="TVU41456.1"/>
    </source>
</evidence>
<comment type="caution">
    <text evidence="4">The sequence shown here is derived from an EMBL/GenBank/DDBJ whole genome shotgun (WGS) entry which is preliminary data.</text>
</comment>
<sequence>MGPCGGEIAAMRPNPPSSDADAGEDRLSALPDDILVLILLRLGTSAAGQTSVLSRRWRVVWALLPELIFPHAREPNRIRDALEAHQAALRRLSVEIQSASPDSVAAWLLVAARRLAGRLKFRNLVPQGNDAVEDEDTDEVEVKEDEEGCEQRGSFELPCFESATAVSLDLGFLGLSVPAAGVCSRLTKLSLSRARFDGPCELGDAISSPRCPFLTKLSVRDSEGLTILTINSRSLLRVNLRGLRGLRRLAIEAPVLARLTVSHSFFFGHDQPVASISAPQLEWLLWLDSYEPSSMHLDKMERIERLAPFLFFVYGGQRSISNNQSCLRLLQHFKVIETLILSLIYLEGLDNCSYLMDDMTVLPGITNLHLRVIANGHAFGASTFHVLRMCSGIRLLNLKLEMEAQTACSFGCICGQHAHWKTEELVLYCLQEVEITGLMGSECEISFVKQLLNWATVLKKLTVIFEHSVAENEAKEFCQMLRSFSRLEICTEFHGCKGTS</sequence>
<feature type="non-terminal residue" evidence="4">
    <location>
        <position position="1"/>
    </location>
</feature>
<gene>
    <name evidence="4" type="ORF">EJB05_14975</name>
</gene>
<dbReference type="PANTHER" id="PTHR34709">
    <property type="entry name" value="OS10G0396666 PROTEIN"/>
    <property type="match status" value="1"/>
</dbReference>
<feature type="domain" description="F-box/LRR-repeat protein 15/At3g58940/PEG3-like LRR" evidence="3">
    <location>
        <begin position="160"/>
        <end position="289"/>
    </location>
</feature>
<dbReference type="InterPro" id="IPR001810">
    <property type="entry name" value="F-box_dom"/>
</dbReference>
<proteinExistence type="predicted"/>
<feature type="region of interest" description="Disordered" evidence="1">
    <location>
        <begin position="1"/>
        <end position="24"/>
    </location>
</feature>
<protein>
    <submittedName>
        <fullName evidence="4">Uncharacterized protein</fullName>
    </submittedName>
</protein>
<dbReference type="InterPro" id="IPR036047">
    <property type="entry name" value="F-box-like_dom_sf"/>
</dbReference>
<accession>A0A5J9W0L1</accession>
<evidence type="ECO:0000256" key="1">
    <source>
        <dbReference type="SAM" id="MobiDB-lite"/>
    </source>
</evidence>
<evidence type="ECO:0000259" key="2">
    <source>
        <dbReference type="Pfam" id="PF00646"/>
    </source>
</evidence>
<dbReference type="Proteomes" id="UP000324897">
    <property type="component" value="Chromosome 4"/>
</dbReference>
<evidence type="ECO:0000259" key="3">
    <source>
        <dbReference type="Pfam" id="PF24758"/>
    </source>
</evidence>
<dbReference type="Pfam" id="PF00646">
    <property type="entry name" value="F-box"/>
    <property type="match status" value="1"/>
</dbReference>
<dbReference type="Pfam" id="PF24758">
    <property type="entry name" value="LRR_At5g56370"/>
    <property type="match status" value="1"/>
</dbReference>
<reference evidence="4 5" key="1">
    <citation type="journal article" date="2019" name="Sci. Rep.">
        <title>A high-quality genome of Eragrostis curvula grass provides insights into Poaceae evolution and supports new strategies to enhance forage quality.</title>
        <authorList>
            <person name="Carballo J."/>
            <person name="Santos B.A.C.M."/>
            <person name="Zappacosta D."/>
            <person name="Garbus I."/>
            <person name="Selva J.P."/>
            <person name="Gallo C.A."/>
            <person name="Diaz A."/>
            <person name="Albertini E."/>
            <person name="Caccamo M."/>
            <person name="Echenique V."/>
        </authorList>
    </citation>
    <scope>NUCLEOTIDE SEQUENCE [LARGE SCALE GENOMIC DNA]</scope>
    <source>
        <strain evidence="5">cv. Victoria</strain>
        <tissue evidence="4">Leaf</tissue>
    </source>
</reference>